<dbReference type="Gene3D" id="1.20.1310.10">
    <property type="entry name" value="Cullin Repeats"/>
    <property type="match status" value="4"/>
</dbReference>
<dbReference type="Proteomes" id="UP000269721">
    <property type="component" value="Unassembled WGS sequence"/>
</dbReference>
<accession>A0A4P9W453</accession>
<dbReference type="EMBL" id="KZ997786">
    <property type="protein sequence ID" value="RKO86954.1"/>
    <property type="molecule type" value="Genomic_DNA"/>
</dbReference>
<evidence type="ECO:0000256" key="5">
    <source>
        <dbReference type="RuleBase" id="RU003829"/>
    </source>
</evidence>
<dbReference type="GO" id="GO:0005737">
    <property type="term" value="C:cytoplasm"/>
    <property type="evidence" value="ECO:0007669"/>
    <property type="project" value="UniProtKB-ARBA"/>
</dbReference>
<evidence type="ECO:0000256" key="2">
    <source>
        <dbReference type="ARBA" id="ARBA00022499"/>
    </source>
</evidence>
<organism evidence="8 9">
    <name type="scientific">Blyttiomyces helicus</name>
    <dbReference type="NCBI Taxonomy" id="388810"/>
    <lineage>
        <taxon>Eukaryota</taxon>
        <taxon>Fungi</taxon>
        <taxon>Fungi incertae sedis</taxon>
        <taxon>Chytridiomycota</taxon>
        <taxon>Chytridiomycota incertae sedis</taxon>
        <taxon>Chytridiomycetes</taxon>
        <taxon>Chytridiomycetes incertae sedis</taxon>
        <taxon>Blyttiomyces</taxon>
    </lineage>
</organism>
<dbReference type="InterPro" id="IPR001373">
    <property type="entry name" value="Cullin_N"/>
</dbReference>
<dbReference type="GO" id="GO:0007165">
    <property type="term" value="P:signal transduction"/>
    <property type="evidence" value="ECO:0007669"/>
    <property type="project" value="UniProtKB-ARBA"/>
</dbReference>
<dbReference type="InterPro" id="IPR036390">
    <property type="entry name" value="WH_DNA-bd_sf"/>
</dbReference>
<dbReference type="SMART" id="SM00884">
    <property type="entry name" value="Cullin_Nedd8"/>
    <property type="match status" value="1"/>
</dbReference>
<dbReference type="PROSITE" id="PS50069">
    <property type="entry name" value="CULLIN_2"/>
    <property type="match status" value="1"/>
</dbReference>
<name>A0A4P9W453_9FUNG</name>
<dbReference type="GO" id="GO:0043161">
    <property type="term" value="P:proteasome-mediated ubiquitin-dependent protein catabolic process"/>
    <property type="evidence" value="ECO:0007669"/>
    <property type="project" value="UniProtKB-ARBA"/>
</dbReference>
<dbReference type="GO" id="GO:0006915">
    <property type="term" value="P:apoptotic process"/>
    <property type="evidence" value="ECO:0007669"/>
    <property type="project" value="UniProtKB-ARBA"/>
</dbReference>
<dbReference type="Pfam" id="PF10557">
    <property type="entry name" value="Cullin_Nedd8"/>
    <property type="match status" value="1"/>
</dbReference>
<evidence type="ECO:0000259" key="7">
    <source>
        <dbReference type="PROSITE" id="PS50069"/>
    </source>
</evidence>
<evidence type="ECO:0000313" key="8">
    <source>
        <dbReference type="EMBL" id="RKO86954.1"/>
    </source>
</evidence>
<dbReference type="AlphaFoldDB" id="A0A4P9W453"/>
<evidence type="ECO:0000256" key="4">
    <source>
        <dbReference type="PROSITE-ProRule" id="PRU00330"/>
    </source>
</evidence>
<dbReference type="FunFam" id="1.10.10.10:FF:000091">
    <property type="entry name" value="Cullin 3"/>
    <property type="match status" value="1"/>
</dbReference>
<dbReference type="GO" id="GO:0006950">
    <property type="term" value="P:response to stress"/>
    <property type="evidence" value="ECO:0007669"/>
    <property type="project" value="UniProtKB-ARBA"/>
</dbReference>
<dbReference type="FunFam" id="1.20.1310.10:FF:000001">
    <property type="entry name" value="Cullin 3"/>
    <property type="match status" value="1"/>
</dbReference>
<dbReference type="SUPFAM" id="SSF74788">
    <property type="entry name" value="Cullin repeat-like"/>
    <property type="match status" value="1"/>
</dbReference>
<dbReference type="GO" id="GO:0000278">
    <property type="term" value="P:mitotic cell cycle"/>
    <property type="evidence" value="ECO:0007669"/>
    <property type="project" value="UniProtKB-ARBA"/>
</dbReference>
<dbReference type="InterPro" id="IPR045093">
    <property type="entry name" value="Cullin"/>
</dbReference>
<dbReference type="GO" id="GO:0080090">
    <property type="term" value="P:regulation of primary metabolic process"/>
    <property type="evidence" value="ECO:0007669"/>
    <property type="project" value="UniProtKB-ARBA"/>
</dbReference>
<dbReference type="InterPro" id="IPR059120">
    <property type="entry name" value="Cullin-like_AB"/>
</dbReference>
<dbReference type="InterPro" id="IPR036317">
    <property type="entry name" value="Cullin_homology_sf"/>
</dbReference>
<dbReference type="Pfam" id="PF00888">
    <property type="entry name" value="Cullin"/>
    <property type="match status" value="1"/>
</dbReference>
<gene>
    <name evidence="8" type="ORF">BDK51DRAFT_36312</name>
</gene>
<dbReference type="Gene3D" id="3.30.230.130">
    <property type="entry name" value="Cullin, Chain C, Domain 2"/>
    <property type="match status" value="1"/>
</dbReference>
<dbReference type="PANTHER" id="PTHR11932">
    <property type="entry name" value="CULLIN"/>
    <property type="match status" value="1"/>
</dbReference>
<proteinExistence type="inferred from homology"/>
<keyword evidence="9" id="KW-1185">Reference proteome</keyword>
<dbReference type="InterPro" id="IPR036388">
    <property type="entry name" value="WH-like_DNA-bd_sf"/>
</dbReference>
<dbReference type="InterPro" id="IPR016158">
    <property type="entry name" value="Cullin_homology"/>
</dbReference>
<dbReference type="Pfam" id="PF26557">
    <property type="entry name" value="Cullin_AB"/>
    <property type="match status" value="1"/>
</dbReference>
<dbReference type="GO" id="GO:0010468">
    <property type="term" value="P:regulation of gene expression"/>
    <property type="evidence" value="ECO:0007669"/>
    <property type="project" value="UniProtKB-ARBA"/>
</dbReference>
<reference evidence="9" key="1">
    <citation type="journal article" date="2018" name="Nat. Microbiol.">
        <title>Leveraging single-cell genomics to expand the fungal tree of life.</title>
        <authorList>
            <person name="Ahrendt S.R."/>
            <person name="Quandt C.A."/>
            <person name="Ciobanu D."/>
            <person name="Clum A."/>
            <person name="Salamov A."/>
            <person name="Andreopoulos B."/>
            <person name="Cheng J.F."/>
            <person name="Woyke T."/>
            <person name="Pelin A."/>
            <person name="Henrissat B."/>
            <person name="Reynolds N.K."/>
            <person name="Benny G.L."/>
            <person name="Smith M.E."/>
            <person name="James T.Y."/>
            <person name="Grigoriev I.V."/>
        </authorList>
    </citation>
    <scope>NUCLEOTIDE SEQUENCE [LARGE SCALE GENOMIC DNA]</scope>
</reference>
<evidence type="ECO:0000313" key="9">
    <source>
        <dbReference type="Proteomes" id="UP000269721"/>
    </source>
</evidence>
<evidence type="ECO:0000256" key="3">
    <source>
        <dbReference type="ARBA" id="ARBA00022843"/>
    </source>
</evidence>
<dbReference type="SUPFAM" id="SSF75632">
    <property type="entry name" value="Cullin homology domain"/>
    <property type="match status" value="1"/>
</dbReference>
<dbReference type="OrthoDB" id="27073at2759"/>
<dbReference type="FunFam" id="1.20.1310.10:FF:000002">
    <property type="entry name" value="cullin-3 isoform X1"/>
    <property type="match status" value="1"/>
</dbReference>
<comment type="similarity">
    <text evidence="1 4 5">Belongs to the cullin family.</text>
</comment>
<feature type="domain" description="Cullin family profile" evidence="7">
    <location>
        <begin position="445"/>
        <end position="682"/>
    </location>
</feature>
<sequence length="809" mass="91804">MSTSHRKPKIKAPTRRPFPEVWEKLRGAIREVYNKNNSKLSFEEVYRNAYTMVLHKSGDKLYEGVKSALTEHLEIFAEEVVVPAFPESSASGGAEGERFLKAVKVTWDDHTTCVTLIKDIFMYMDKVYVGPASVPPVYDLGLNLYRDVIVRSLTHPIRTRLVETLLDQIRLERENEMINRSAVKGVVQMLATLTDRTVISGRSAAAAMMHGGTTGSRSSEKTVYEIDFELKFLEASRSFYRIESETFLRDCDAKEYLKRSEARLEEEENRIHHYLIPITERKIREIVEDELLQKHVKEVIEMENSGLVPMLTNDRIEDLSRMYKLFGRVTTGHREMRSAIGIHIKELGRLINETWGGLVPAEPAAAPSAPAPSRSASSTSIAADPSADSAASAQKQVPVALRWVEAVLALKDKFDTILNKSFAKDKGFQTDMDSALEIAVNQNSRAPEFVSLFIDENLRKGIKGKTEEEIDSLLDKTITFFRFIQEKDVFEKYYKSHLAKRLLYGRSASEEAEKSMIAKLKAESGYQFTTKLEGMFNDMRTSADTIKEFPNYLLKSVTAPANMPELSVSVLTNTFWPMNATTGSAACNFPREVAVAMEQYERFYLSRHSGRRLTWLNYMGTADLKATFDKGRKEINVSTFAMVVLVGVFNKLADGEWITYDRIREETAIPDSELKRTLQSLSLAKYKILLKNPKSMLVSPSDKFSLNLAFSVSLNKIKILTIAGGGGGVVEAETERRDTLDRVDEDRRHQVEAAIVRVMKSRKKMDHNNLVSEVIQQLSVRFRPSPVMVKKRIEGLIEREYLDRDKDDR</sequence>
<dbReference type="InterPro" id="IPR019559">
    <property type="entry name" value="Cullin_neddylation_domain"/>
</dbReference>
<protein>
    <submittedName>
        <fullName evidence="8">Cullin</fullName>
    </submittedName>
</protein>
<dbReference type="InterPro" id="IPR016159">
    <property type="entry name" value="Cullin_repeat-like_dom_sf"/>
</dbReference>
<keyword evidence="2" id="KW-1017">Isopeptide bond</keyword>
<dbReference type="SMART" id="SM00182">
    <property type="entry name" value="CULLIN"/>
    <property type="match status" value="1"/>
</dbReference>
<dbReference type="Gene3D" id="1.10.10.10">
    <property type="entry name" value="Winged helix-like DNA-binding domain superfamily/Winged helix DNA-binding domain"/>
    <property type="match status" value="1"/>
</dbReference>
<dbReference type="SUPFAM" id="SSF46785">
    <property type="entry name" value="Winged helix' DNA-binding domain"/>
    <property type="match status" value="1"/>
</dbReference>
<keyword evidence="3" id="KW-0832">Ubl conjugation</keyword>
<feature type="region of interest" description="Disordered" evidence="6">
    <location>
        <begin position="363"/>
        <end position="389"/>
    </location>
</feature>
<dbReference type="GO" id="GO:0031625">
    <property type="term" value="F:ubiquitin protein ligase binding"/>
    <property type="evidence" value="ECO:0007669"/>
    <property type="project" value="InterPro"/>
</dbReference>
<evidence type="ECO:0000256" key="1">
    <source>
        <dbReference type="ARBA" id="ARBA00006019"/>
    </source>
</evidence>
<evidence type="ECO:0000256" key="6">
    <source>
        <dbReference type="SAM" id="MobiDB-lite"/>
    </source>
</evidence>